<dbReference type="Gene3D" id="3.40.630.30">
    <property type="match status" value="1"/>
</dbReference>
<name>A0A6M5YK57_9BACT</name>
<dbReference type="KEGG" id="ftj:FTUN_0868"/>
<gene>
    <name evidence="2" type="ORF">FTUN_0868</name>
</gene>
<evidence type="ECO:0000313" key="3">
    <source>
        <dbReference type="Proteomes" id="UP000503447"/>
    </source>
</evidence>
<dbReference type="Pfam" id="PF13480">
    <property type="entry name" value="Acetyltransf_6"/>
    <property type="match status" value="1"/>
</dbReference>
<evidence type="ECO:0000259" key="1">
    <source>
        <dbReference type="Pfam" id="PF13480"/>
    </source>
</evidence>
<dbReference type="EMBL" id="CP053452">
    <property type="protein sequence ID" value="QJW93362.1"/>
    <property type="molecule type" value="Genomic_DNA"/>
</dbReference>
<dbReference type="NCBIfam" id="TIGR03019">
    <property type="entry name" value="pepcterm_femAB"/>
    <property type="match status" value="1"/>
</dbReference>
<dbReference type="RefSeq" id="WP_171469566.1">
    <property type="nucleotide sequence ID" value="NZ_CP053452.2"/>
</dbReference>
<dbReference type="InterPro" id="IPR017469">
    <property type="entry name" value="PEP-CTERM_FemAB-rel"/>
</dbReference>
<dbReference type="Proteomes" id="UP000503447">
    <property type="component" value="Chromosome"/>
</dbReference>
<accession>A0A6M5YK57</accession>
<reference evidence="3" key="1">
    <citation type="submission" date="2020-05" db="EMBL/GenBank/DDBJ databases">
        <title>Frigoriglobus tundricola gen. nov., sp. nov., a psychrotolerant cellulolytic planctomycete of the family Gemmataceae with two divergent copies of 16S rRNA gene.</title>
        <authorList>
            <person name="Kulichevskaya I.S."/>
            <person name="Ivanova A.A."/>
            <person name="Naumoff D.G."/>
            <person name="Beletsky A.V."/>
            <person name="Rijpstra W.I.C."/>
            <person name="Sinninghe Damste J.S."/>
            <person name="Mardanov A.V."/>
            <person name="Ravin N.V."/>
            <person name="Dedysh S.N."/>
        </authorList>
    </citation>
    <scope>NUCLEOTIDE SEQUENCE [LARGE SCALE GENOMIC DNA]</scope>
    <source>
        <strain evidence="3">PL17</strain>
    </source>
</reference>
<dbReference type="PANTHER" id="PTHR36174">
    <property type="entry name" value="LIPID II:GLYCINE GLYCYLTRANSFERASE"/>
    <property type="match status" value="1"/>
</dbReference>
<dbReference type="InterPro" id="IPR016181">
    <property type="entry name" value="Acyl_CoA_acyltransferase"/>
</dbReference>
<dbReference type="SUPFAM" id="SSF55729">
    <property type="entry name" value="Acyl-CoA N-acyltransferases (Nat)"/>
    <property type="match status" value="1"/>
</dbReference>
<dbReference type="AlphaFoldDB" id="A0A6M5YK57"/>
<feature type="domain" description="BioF2-like acetyltransferase" evidence="1">
    <location>
        <begin position="168"/>
        <end position="294"/>
    </location>
</feature>
<dbReference type="PANTHER" id="PTHR36174:SF1">
    <property type="entry name" value="LIPID II:GLYCINE GLYCYLTRANSFERASE"/>
    <property type="match status" value="1"/>
</dbReference>
<dbReference type="InterPro" id="IPR050644">
    <property type="entry name" value="PG_Glycine_Bridge_Synth"/>
</dbReference>
<sequence length="360" mass="39555">MIRLKSSATPPTFATVVYPRAAVAGRVAELTAFVRHSAPEVPLSKHPLWLNVLQAGLGHDVYAVEAVASGCTVGFLPLACVSSLLFGRFLVSLPYLNTNGVVAQSADVQAELITRAVTLADELNVRYLELRHEAPIAHPALNAALTSKVHMRLPLPGTPEQLWSGFDSKVRNQIRKGEKGAFTVEWGAEELLNGFHDVLCENMRDLGSPVYGKKLFAAILAHFPGAAEICLVRDGTKPVAAALLLHGWGVTEVPTASSLKGYNPSNVNMLMYHHLLRRAVERGQRVFDFGRSTTEGSTFKFKKQWGAVPHPATWQYAVLKGEVSEMRPDNPRYRRAIRLWQRLPVGLTRRVGPHVVRGIP</sequence>
<dbReference type="InterPro" id="IPR038740">
    <property type="entry name" value="BioF2-like_GNAT_dom"/>
</dbReference>
<evidence type="ECO:0000313" key="2">
    <source>
        <dbReference type="EMBL" id="QJW93362.1"/>
    </source>
</evidence>
<protein>
    <recommendedName>
        <fullName evidence="1">BioF2-like acetyltransferase domain-containing protein</fullName>
    </recommendedName>
</protein>
<proteinExistence type="predicted"/>
<organism evidence="2 3">
    <name type="scientific">Frigoriglobus tundricola</name>
    <dbReference type="NCBI Taxonomy" id="2774151"/>
    <lineage>
        <taxon>Bacteria</taxon>
        <taxon>Pseudomonadati</taxon>
        <taxon>Planctomycetota</taxon>
        <taxon>Planctomycetia</taxon>
        <taxon>Gemmatales</taxon>
        <taxon>Gemmataceae</taxon>
        <taxon>Frigoriglobus</taxon>
    </lineage>
</organism>
<keyword evidence="3" id="KW-1185">Reference proteome</keyword>